<dbReference type="PANTHER" id="PTHR23235:SF142">
    <property type="entry name" value="ZINC FINGER PROTEIN 384"/>
    <property type="match status" value="1"/>
</dbReference>
<feature type="domain" description="C2H2-type" evidence="8">
    <location>
        <begin position="117"/>
        <end position="144"/>
    </location>
</feature>
<dbReference type="PROSITE" id="PS00028">
    <property type="entry name" value="ZINC_FINGER_C2H2_1"/>
    <property type="match status" value="3"/>
</dbReference>
<evidence type="ECO:0000313" key="9">
    <source>
        <dbReference type="Ensembl" id="ENSGACP00000028678.1"/>
    </source>
</evidence>
<sequence length="173" mass="19563">QEEPEPPHIKEEEQTEPMETKGDGEDCGGPEPERNSSPDTETSDFESQPDKDWKDPVRKAFSCSVCAKTFKRRGNLNIHMRTHVGVKPFGCSLCSKRFTQKAGLDYHLKIHTGEKPFSCSLCGKSFRHKGALTSHMARHSEVKPFSCGICNKRFGTESQLQVHKMHRGKKLFT</sequence>
<evidence type="ECO:0000256" key="3">
    <source>
        <dbReference type="ARBA" id="ARBA00022771"/>
    </source>
</evidence>
<keyword evidence="2" id="KW-0677">Repeat</keyword>
<dbReference type="GO" id="GO:0000978">
    <property type="term" value="F:RNA polymerase II cis-regulatory region sequence-specific DNA binding"/>
    <property type="evidence" value="ECO:0007669"/>
    <property type="project" value="TreeGrafter"/>
</dbReference>
<organism evidence="9 10">
    <name type="scientific">Gasterosteus aculeatus aculeatus</name>
    <name type="common">three-spined stickleback</name>
    <dbReference type="NCBI Taxonomy" id="481459"/>
    <lineage>
        <taxon>Eukaryota</taxon>
        <taxon>Metazoa</taxon>
        <taxon>Chordata</taxon>
        <taxon>Craniata</taxon>
        <taxon>Vertebrata</taxon>
        <taxon>Euteleostomi</taxon>
        <taxon>Actinopterygii</taxon>
        <taxon>Neopterygii</taxon>
        <taxon>Teleostei</taxon>
        <taxon>Neoteleostei</taxon>
        <taxon>Acanthomorphata</taxon>
        <taxon>Eupercaria</taxon>
        <taxon>Perciformes</taxon>
        <taxon>Cottioidei</taxon>
        <taxon>Gasterosteales</taxon>
        <taxon>Gasterosteidae</taxon>
        <taxon>Gasterosteus</taxon>
    </lineage>
</organism>
<dbReference type="InterPro" id="IPR013087">
    <property type="entry name" value="Znf_C2H2_type"/>
</dbReference>
<evidence type="ECO:0000256" key="1">
    <source>
        <dbReference type="ARBA" id="ARBA00022723"/>
    </source>
</evidence>
<feature type="domain" description="C2H2-type" evidence="8">
    <location>
        <begin position="145"/>
        <end position="171"/>
    </location>
</feature>
<dbReference type="FunFam" id="3.30.160.60:FF:002005">
    <property type="entry name" value="Zinc finger protein 200"/>
    <property type="match status" value="1"/>
</dbReference>
<keyword evidence="3 6" id="KW-0863">Zinc-finger</keyword>
<dbReference type="FunFam" id="3.30.160.60:FF:001049">
    <property type="entry name" value="zinc finger protein 319"/>
    <property type="match status" value="1"/>
</dbReference>
<dbReference type="Ensembl" id="ENSGACT00000030526.1">
    <property type="protein sequence ID" value="ENSGACP00000028678.1"/>
    <property type="gene ID" value="ENSGACG00000029677.1"/>
</dbReference>
<keyword evidence="1" id="KW-0479">Metal-binding</keyword>
<dbReference type="GO" id="GO:0008270">
    <property type="term" value="F:zinc ion binding"/>
    <property type="evidence" value="ECO:0007669"/>
    <property type="project" value="UniProtKB-KW"/>
</dbReference>
<dbReference type="Pfam" id="PF00096">
    <property type="entry name" value="zf-C2H2"/>
    <property type="match status" value="4"/>
</dbReference>
<feature type="domain" description="C2H2-type" evidence="8">
    <location>
        <begin position="89"/>
        <end position="116"/>
    </location>
</feature>
<dbReference type="SMART" id="SM00355">
    <property type="entry name" value="ZnF_C2H2"/>
    <property type="match status" value="4"/>
</dbReference>
<evidence type="ECO:0000256" key="7">
    <source>
        <dbReference type="SAM" id="MobiDB-lite"/>
    </source>
</evidence>
<dbReference type="Gene3D" id="3.30.160.60">
    <property type="entry name" value="Classic Zinc Finger"/>
    <property type="match status" value="4"/>
</dbReference>
<reference evidence="9" key="3">
    <citation type="submission" date="2025-09" db="UniProtKB">
        <authorList>
            <consortium name="Ensembl"/>
        </authorList>
    </citation>
    <scope>IDENTIFICATION</scope>
</reference>
<evidence type="ECO:0000256" key="4">
    <source>
        <dbReference type="ARBA" id="ARBA00022833"/>
    </source>
</evidence>
<accession>A0AAQ4NSJ1</accession>
<feature type="domain" description="C2H2-type" evidence="8">
    <location>
        <begin position="61"/>
        <end position="88"/>
    </location>
</feature>
<reference evidence="9 10" key="1">
    <citation type="journal article" date="2021" name="G3 (Bethesda)">
        <title>Improved contiguity of the threespine stickleback genome using long-read sequencing.</title>
        <authorList>
            <person name="Nath S."/>
            <person name="Shaw D.E."/>
            <person name="White M.A."/>
        </authorList>
    </citation>
    <scope>NUCLEOTIDE SEQUENCE [LARGE SCALE GENOMIC DNA]</scope>
    <source>
        <strain evidence="9 10">Lake Benthic</strain>
    </source>
</reference>
<name>A0AAQ4NSJ1_GASAC</name>
<protein>
    <recommendedName>
        <fullName evidence="8">C2H2-type domain-containing protein</fullName>
    </recommendedName>
</protein>
<dbReference type="PROSITE" id="PS50157">
    <property type="entry name" value="ZINC_FINGER_C2H2_2"/>
    <property type="match status" value="4"/>
</dbReference>
<evidence type="ECO:0000256" key="2">
    <source>
        <dbReference type="ARBA" id="ARBA00022737"/>
    </source>
</evidence>
<dbReference type="AlphaFoldDB" id="A0AAQ4NSJ1"/>
<dbReference type="GO" id="GO:0000981">
    <property type="term" value="F:DNA-binding transcription factor activity, RNA polymerase II-specific"/>
    <property type="evidence" value="ECO:0007669"/>
    <property type="project" value="TreeGrafter"/>
</dbReference>
<dbReference type="FunFam" id="3.30.160.60:FF:000303">
    <property type="entry name" value="Zinc finger protein 41"/>
    <property type="match status" value="1"/>
</dbReference>
<keyword evidence="10" id="KW-1185">Reference proteome</keyword>
<keyword evidence="5" id="KW-0539">Nucleus</keyword>
<evidence type="ECO:0000256" key="6">
    <source>
        <dbReference type="PROSITE-ProRule" id="PRU00042"/>
    </source>
</evidence>
<feature type="compositionally biased region" description="Basic and acidic residues" evidence="7">
    <location>
        <begin position="1"/>
        <end position="24"/>
    </location>
</feature>
<dbReference type="Proteomes" id="UP000007635">
    <property type="component" value="Chromosome X"/>
</dbReference>
<feature type="region of interest" description="Disordered" evidence="7">
    <location>
        <begin position="1"/>
        <end position="55"/>
    </location>
</feature>
<dbReference type="PANTHER" id="PTHR23235">
    <property type="entry name" value="KRUEPPEL-LIKE TRANSCRIPTION FACTOR"/>
    <property type="match status" value="1"/>
</dbReference>
<dbReference type="FunFam" id="3.30.160.60:FF:002343">
    <property type="entry name" value="Zinc finger protein 33A"/>
    <property type="match status" value="1"/>
</dbReference>
<dbReference type="GeneTree" id="ENSGT01150000286958"/>
<evidence type="ECO:0000256" key="5">
    <source>
        <dbReference type="ARBA" id="ARBA00023242"/>
    </source>
</evidence>
<evidence type="ECO:0000259" key="8">
    <source>
        <dbReference type="PROSITE" id="PS50157"/>
    </source>
</evidence>
<evidence type="ECO:0000313" key="10">
    <source>
        <dbReference type="Proteomes" id="UP000007635"/>
    </source>
</evidence>
<reference evidence="9" key="2">
    <citation type="submission" date="2025-08" db="UniProtKB">
        <authorList>
            <consortium name="Ensembl"/>
        </authorList>
    </citation>
    <scope>IDENTIFICATION</scope>
</reference>
<keyword evidence="4" id="KW-0862">Zinc</keyword>
<dbReference type="SUPFAM" id="SSF57667">
    <property type="entry name" value="beta-beta-alpha zinc fingers"/>
    <property type="match status" value="2"/>
</dbReference>
<dbReference type="InterPro" id="IPR036236">
    <property type="entry name" value="Znf_C2H2_sf"/>
</dbReference>
<proteinExistence type="predicted"/>